<keyword evidence="2" id="KW-1185">Reference proteome</keyword>
<organism evidence="1 2">
    <name type="scientific">Stylonychia lemnae</name>
    <name type="common">Ciliate</name>
    <dbReference type="NCBI Taxonomy" id="5949"/>
    <lineage>
        <taxon>Eukaryota</taxon>
        <taxon>Sar</taxon>
        <taxon>Alveolata</taxon>
        <taxon>Ciliophora</taxon>
        <taxon>Intramacronucleata</taxon>
        <taxon>Spirotrichea</taxon>
        <taxon>Stichotrichia</taxon>
        <taxon>Sporadotrichida</taxon>
        <taxon>Oxytrichidae</taxon>
        <taxon>Stylonychinae</taxon>
        <taxon>Stylonychia</taxon>
    </lineage>
</organism>
<dbReference type="InParanoid" id="A0A077ZY87"/>
<reference evidence="1 2" key="1">
    <citation type="submission" date="2014-06" db="EMBL/GenBank/DDBJ databases">
        <authorList>
            <person name="Swart Estienne"/>
        </authorList>
    </citation>
    <scope>NUCLEOTIDE SEQUENCE [LARGE SCALE GENOMIC DNA]</scope>
    <source>
        <strain evidence="1 2">130c</strain>
    </source>
</reference>
<accession>A0A077ZY87</accession>
<protein>
    <submittedName>
        <fullName evidence="1">Uncharacterized protein</fullName>
    </submittedName>
</protein>
<gene>
    <name evidence="1" type="primary">Contig124.g149</name>
    <name evidence="1" type="ORF">STYLEM_2496</name>
</gene>
<evidence type="ECO:0000313" key="1">
    <source>
        <dbReference type="EMBL" id="CDW73516.1"/>
    </source>
</evidence>
<evidence type="ECO:0000313" key="2">
    <source>
        <dbReference type="Proteomes" id="UP000039865"/>
    </source>
</evidence>
<dbReference type="EMBL" id="CCKQ01002428">
    <property type="protein sequence ID" value="CDW73516.1"/>
    <property type="molecule type" value="Genomic_DNA"/>
</dbReference>
<proteinExistence type="predicted"/>
<name>A0A077ZY87_STYLE</name>
<sequence>MSTTTNGDESIQQRISNQGLINILEGSLTSIEQGGDSHTNRSLMRKNDQIKTLEVLGISGFRDMAIQDGLVGLDSKVTELAPGFGFQSQLIKDKHIRNCKQTKYSQSIVTTPLLVMIQSSYSIKKMQSKLSTTGLSSLDNQYMNLLYQMDKYGISQNQFNPRDLSELLRFFSRPKVRHLESISYDHTYPLVQVAMKKLITFTSGDFTRADAPKFGSFKKV</sequence>
<dbReference type="Proteomes" id="UP000039865">
    <property type="component" value="Unassembled WGS sequence"/>
</dbReference>
<dbReference type="AlphaFoldDB" id="A0A077ZY87"/>